<dbReference type="GO" id="GO:0030955">
    <property type="term" value="F:potassium ion binding"/>
    <property type="evidence" value="ECO:0007669"/>
    <property type="project" value="InterPro"/>
</dbReference>
<dbReference type="GO" id="GO:0000287">
    <property type="term" value="F:magnesium ion binding"/>
    <property type="evidence" value="ECO:0007669"/>
    <property type="project" value="InterPro"/>
</dbReference>
<dbReference type="InterPro" id="IPR036918">
    <property type="entry name" value="Pyrv_Knase_C_sf"/>
</dbReference>
<keyword evidence="3" id="KW-1185">Reference proteome</keyword>
<organism evidence="2 3">
    <name type="scientific">Punica granatum</name>
    <name type="common">Pomegranate</name>
    <dbReference type="NCBI Taxonomy" id="22663"/>
    <lineage>
        <taxon>Eukaryota</taxon>
        <taxon>Viridiplantae</taxon>
        <taxon>Streptophyta</taxon>
        <taxon>Embryophyta</taxon>
        <taxon>Tracheophyta</taxon>
        <taxon>Spermatophyta</taxon>
        <taxon>Magnoliopsida</taxon>
        <taxon>eudicotyledons</taxon>
        <taxon>Gunneridae</taxon>
        <taxon>Pentapetalae</taxon>
        <taxon>rosids</taxon>
        <taxon>malvids</taxon>
        <taxon>Myrtales</taxon>
        <taxon>Lythraceae</taxon>
        <taxon>Punica</taxon>
    </lineage>
</organism>
<dbReference type="PANTHER" id="PTHR11817">
    <property type="entry name" value="PYRUVATE KINASE"/>
    <property type="match status" value="1"/>
</dbReference>
<protein>
    <recommendedName>
        <fullName evidence="1">Pyruvate kinase C-terminal domain-containing protein</fullName>
    </recommendedName>
</protein>
<accession>A0A2I0K4J6</accession>
<dbReference type="InterPro" id="IPR001697">
    <property type="entry name" value="Pyr_Knase"/>
</dbReference>
<proteinExistence type="predicted"/>
<evidence type="ECO:0000259" key="1">
    <source>
        <dbReference type="Pfam" id="PF02887"/>
    </source>
</evidence>
<dbReference type="InterPro" id="IPR015795">
    <property type="entry name" value="Pyrv_Knase_C"/>
</dbReference>
<evidence type="ECO:0000313" key="2">
    <source>
        <dbReference type="EMBL" id="PKI63469.1"/>
    </source>
</evidence>
<reference evidence="2 3" key="1">
    <citation type="submission" date="2017-11" db="EMBL/GenBank/DDBJ databases">
        <title>De-novo sequencing of pomegranate (Punica granatum L.) genome.</title>
        <authorList>
            <person name="Akparov Z."/>
            <person name="Amiraslanov A."/>
            <person name="Hajiyeva S."/>
            <person name="Abbasov M."/>
            <person name="Kaur K."/>
            <person name="Hamwieh A."/>
            <person name="Solovyev V."/>
            <person name="Salamov A."/>
            <person name="Braich B."/>
            <person name="Kosarev P."/>
            <person name="Mahmoud A."/>
            <person name="Hajiyev E."/>
            <person name="Babayeva S."/>
            <person name="Izzatullayeva V."/>
            <person name="Mammadov A."/>
            <person name="Mammadov A."/>
            <person name="Sharifova S."/>
            <person name="Ojaghi J."/>
            <person name="Eynullazada K."/>
            <person name="Bayramov B."/>
            <person name="Abdulazimova A."/>
            <person name="Shahmuradov I."/>
        </authorList>
    </citation>
    <scope>NUCLEOTIDE SEQUENCE [LARGE SCALE GENOMIC DNA]</scope>
    <source>
        <strain evidence="3">cv. AG2017</strain>
        <tissue evidence="2">Leaf</tissue>
    </source>
</reference>
<sequence>MMSNTLGISTVVFTRTGFMGILLSHYRPSGTIFAFTNEKRIQQRLALYQGVCPIYMEFSDDAEETFVRALTLLQNQGMVKEGEEVALVQSGRQPIWRFQSTHNIQYRDESSDDQSKACTKLPPVPLIYAPNMGPGLDIPECLTDLVCVHEL</sequence>
<feature type="domain" description="Pyruvate kinase C-terminal" evidence="1">
    <location>
        <begin position="5"/>
        <end position="89"/>
    </location>
</feature>
<evidence type="ECO:0000313" key="3">
    <source>
        <dbReference type="Proteomes" id="UP000233551"/>
    </source>
</evidence>
<dbReference type="EMBL" id="PGOL01000888">
    <property type="protein sequence ID" value="PKI63469.1"/>
    <property type="molecule type" value="Genomic_DNA"/>
</dbReference>
<dbReference type="Gene3D" id="3.40.1380.20">
    <property type="entry name" value="Pyruvate kinase, C-terminal domain"/>
    <property type="match status" value="1"/>
</dbReference>
<feature type="non-terminal residue" evidence="2">
    <location>
        <position position="151"/>
    </location>
</feature>
<dbReference type="GO" id="GO:0004743">
    <property type="term" value="F:pyruvate kinase activity"/>
    <property type="evidence" value="ECO:0007669"/>
    <property type="project" value="InterPro"/>
</dbReference>
<dbReference type="SUPFAM" id="SSF52935">
    <property type="entry name" value="PK C-terminal domain-like"/>
    <property type="match status" value="1"/>
</dbReference>
<gene>
    <name evidence="2" type="ORF">CRG98_016136</name>
</gene>
<dbReference type="AlphaFoldDB" id="A0A2I0K4J6"/>
<comment type="caution">
    <text evidence="2">The sequence shown here is derived from an EMBL/GenBank/DDBJ whole genome shotgun (WGS) entry which is preliminary data.</text>
</comment>
<dbReference type="STRING" id="22663.A0A2I0K4J6"/>
<name>A0A2I0K4J6_PUNGR</name>
<dbReference type="Proteomes" id="UP000233551">
    <property type="component" value="Unassembled WGS sequence"/>
</dbReference>
<dbReference type="Pfam" id="PF02887">
    <property type="entry name" value="PK_C"/>
    <property type="match status" value="1"/>
</dbReference>